<accession>A0A1R3TGS2</accession>
<dbReference type="EMBL" id="FMUE01000003">
    <property type="protein sequence ID" value="SCX15808.1"/>
    <property type="molecule type" value="Genomic_DNA"/>
</dbReference>
<organism evidence="1 2">
    <name type="scientific">Agrobacterium rosae</name>
    <dbReference type="NCBI Taxonomy" id="1972867"/>
    <lineage>
        <taxon>Bacteria</taxon>
        <taxon>Pseudomonadati</taxon>
        <taxon>Pseudomonadota</taxon>
        <taxon>Alphaproteobacteria</taxon>
        <taxon>Hyphomicrobiales</taxon>
        <taxon>Rhizobiaceae</taxon>
        <taxon>Rhizobium/Agrobacterium group</taxon>
        <taxon>Agrobacterium</taxon>
    </lineage>
</organism>
<dbReference type="Proteomes" id="UP000187891">
    <property type="component" value="Unassembled WGS sequence"/>
</dbReference>
<gene>
    <name evidence="1" type="ORF">DSM25559_1393</name>
</gene>
<evidence type="ECO:0000313" key="2">
    <source>
        <dbReference type="Proteomes" id="UP000187891"/>
    </source>
</evidence>
<sequence>MMMKFMKQKTHSTADNNARHKRSIRDFDRLLTGGLIFVAATAAALPWYVFFNPEKFGISGAGWEALKNMPQKDGGGVTAVVPHINEGLTSDGRNDVAKPDIDALTTATVQTAGEGHNANSDGKSQPFPGGTRFKLLHVSNGRALIEDKSGMFLVQIGSVLPDESRLLSMSNVEGKWQIITSAGELYEE</sequence>
<protein>
    <recommendedName>
        <fullName evidence="3">Flagellar protein</fullName>
    </recommendedName>
</protein>
<proteinExistence type="predicted"/>
<name>A0A1R3TGS2_9HYPH</name>
<evidence type="ECO:0000313" key="1">
    <source>
        <dbReference type="EMBL" id="SCX15808.1"/>
    </source>
</evidence>
<reference evidence="2" key="1">
    <citation type="submission" date="2016-10" db="EMBL/GenBank/DDBJ databases">
        <authorList>
            <person name="Wibberg D."/>
        </authorList>
    </citation>
    <scope>NUCLEOTIDE SEQUENCE [LARGE SCALE GENOMIC DNA]</scope>
</reference>
<evidence type="ECO:0008006" key="3">
    <source>
        <dbReference type="Google" id="ProtNLM"/>
    </source>
</evidence>
<dbReference type="AlphaFoldDB" id="A0A1R3TGS2"/>
<dbReference type="STRING" id="1907666.DSM25559_1393"/>